<dbReference type="Pfam" id="PF02661">
    <property type="entry name" value="Fic"/>
    <property type="match status" value="1"/>
</dbReference>
<sequence>MTFYLDRDDLLTIAARVNGGSPAVREMGLLDAAIARPQSTVFGVDAYPTLFEKAAALLHSIARNHALVDGNKRTAWAATWLFLGYNGIRLQRGFDVDAAEALMNDTATGAHDVASIAASLAKFTA</sequence>
<dbReference type="AlphaFoldDB" id="A0AAW4XNW8"/>
<dbReference type="GO" id="GO:0016301">
    <property type="term" value="F:kinase activity"/>
    <property type="evidence" value="ECO:0007669"/>
    <property type="project" value="InterPro"/>
</dbReference>
<feature type="domain" description="Fido" evidence="1">
    <location>
        <begin position="5"/>
        <end position="125"/>
    </location>
</feature>
<dbReference type="PANTHER" id="PTHR39426">
    <property type="entry name" value="HOMOLOGY TO DEATH-ON-CURING PROTEIN OF PHAGE P1"/>
    <property type="match status" value="1"/>
</dbReference>
<dbReference type="InterPro" id="IPR053737">
    <property type="entry name" value="Type_II_TA_Toxin"/>
</dbReference>
<dbReference type="EMBL" id="JAJNCO010000035">
    <property type="protein sequence ID" value="MCD2114931.1"/>
    <property type="molecule type" value="Genomic_DNA"/>
</dbReference>
<dbReference type="Proteomes" id="UP001198630">
    <property type="component" value="Unassembled WGS sequence"/>
</dbReference>
<reference evidence="2" key="1">
    <citation type="submission" date="2021-11" db="EMBL/GenBank/DDBJ databases">
        <title>Development of a sustainable strategy for remediation of hydrocarbon-contaminated territories based on the waste exchange concept.</title>
        <authorList>
            <person name="Elkin A."/>
        </authorList>
    </citation>
    <scope>NUCLEOTIDE SEQUENCE</scope>
    <source>
        <strain evidence="2">IEGM 757</strain>
    </source>
</reference>
<dbReference type="NCBIfam" id="TIGR01550">
    <property type="entry name" value="DOC_P1"/>
    <property type="match status" value="1"/>
</dbReference>
<evidence type="ECO:0000259" key="1">
    <source>
        <dbReference type="PROSITE" id="PS51459"/>
    </source>
</evidence>
<comment type="caution">
    <text evidence="2">The sequence shown here is derived from an EMBL/GenBank/DDBJ whole genome shotgun (WGS) entry which is preliminary data.</text>
</comment>
<dbReference type="InterPro" id="IPR006440">
    <property type="entry name" value="Doc"/>
</dbReference>
<evidence type="ECO:0000313" key="2">
    <source>
        <dbReference type="EMBL" id="MCD2114931.1"/>
    </source>
</evidence>
<dbReference type="InterPro" id="IPR036597">
    <property type="entry name" value="Fido-like_dom_sf"/>
</dbReference>
<dbReference type="RefSeq" id="WP_139000138.1">
    <property type="nucleotide sequence ID" value="NZ_JAJNCO010000035.1"/>
</dbReference>
<dbReference type="PROSITE" id="PS51459">
    <property type="entry name" value="FIDO"/>
    <property type="match status" value="1"/>
</dbReference>
<gene>
    <name evidence="2" type="ORF">LQ384_28010</name>
</gene>
<organism evidence="2 3">
    <name type="scientific">Rhodococcus rhodochrous</name>
    <dbReference type="NCBI Taxonomy" id="1829"/>
    <lineage>
        <taxon>Bacteria</taxon>
        <taxon>Bacillati</taxon>
        <taxon>Actinomycetota</taxon>
        <taxon>Actinomycetes</taxon>
        <taxon>Mycobacteriales</taxon>
        <taxon>Nocardiaceae</taxon>
        <taxon>Rhodococcus</taxon>
    </lineage>
</organism>
<proteinExistence type="predicted"/>
<dbReference type="PANTHER" id="PTHR39426:SF1">
    <property type="entry name" value="HOMOLOGY TO DEATH-ON-CURING PROTEIN OF PHAGE P1"/>
    <property type="match status" value="1"/>
</dbReference>
<dbReference type="InterPro" id="IPR003812">
    <property type="entry name" value="Fido"/>
</dbReference>
<evidence type="ECO:0000313" key="3">
    <source>
        <dbReference type="Proteomes" id="UP001198630"/>
    </source>
</evidence>
<dbReference type="SUPFAM" id="SSF140931">
    <property type="entry name" value="Fic-like"/>
    <property type="match status" value="1"/>
</dbReference>
<accession>A0AAW4XNW8</accession>
<name>A0AAW4XNW8_RHORH</name>
<dbReference type="Gene3D" id="1.20.120.1870">
    <property type="entry name" value="Fic/DOC protein, Fido domain"/>
    <property type="match status" value="1"/>
</dbReference>
<protein>
    <submittedName>
        <fullName evidence="2">Type II toxin-antitoxin system death-on-curing family toxin</fullName>
    </submittedName>
</protein>